<evidence type="ECO:0000313" key="8">
    <source>
        <dbReference type="EMBL" id="MCS5735208.1"/>
    </source>
</evidence>
<dbReference type="CDD" id="cd01171">
    <property type="entry name" value="YXKO-related"/>
    <property type="match status" value="1"/>
</dbReference>
<sequence>MLREWPLPSPGASKYERGQVVIVGGDRRSPGAALLAAEASLRVGAGRLTLALAEGAAIAAAVALPESGVVALRETDDRQIDGTAIDAAADDLGDADAVLAGPGLDDAEQALALVDRLPALVGDETVVVLDAYALGVLPRSTVGDAFAGRLVLTPNLGEVERLLEAAGSADAGLGDDPDDDALDAAAHSVARAYGAVVSCQRRVAHPDGRLWLIGSGHGGLGTSGSGDVLAGAIAGLCARGASPEQAAVWATHAHAAAGDRLAVAVGPLGFLAHELLAELPRVLVEVG</sequence>
<dbReference type="EC" id="4.2.1.136" evidence="6"/>
<feature type="binding site" evidence="6">
    <location>
        <position position="227"/>
    </location>
    <ligand>
        <name>(6S)-NADPHX</name>
        <dbReference type="ChEBI" id="CHEBI:64076"/>
    </ligand>
</feature>
<comment type="function">
    <text evidence="6">Catalyzes the dehydration of the S-form of NAD(P)HX at the expense of ADP, which is converted to AMP. Together with NAD(P)HX epimerase, which catalyzes the epimerization of the S- and R-forms, the enzyme allows the repair of both epimers of NAD(P)HX, a damaged form of NAD(P)H that is a result of enzymatic or heat-dependent hydration.</text>
</comment>
<evidence type="ECO:0000256" key="5">
    <source>
        <dbReference type="ARBA" id="ARBA00023239"/>
    </source>
</evidence>
<comment type="caution">
    <text evidence="6">Lacks conserved residue(s) required for the propagation of feature annotation.</text>
</comment>
<protein>
    <recommendedName>
        <fullName evidence="6">ADP-dependent (S)-NAD(P)H-hydrate dehydratase</fullName>
        <ecNumber evidence="6">4.2.1.136</ecNumber>
    </recommendedName>
    <alternativeName>
        <fullName evidence="6">ADP-dependent NAD(P)HX dehydratase</fullName>
    </alternativeName>
</protein>
<keyword evidence="9" id="KW-1185">Reference proteome</keyword>
<dbReference type="PROSITE" id="PS51383">
    <property type="entry name" value="YJEF_C_3"/>
    <property type="match status" value="1"/>
</dbReference>
<dbReference type="Gene3D" id="3.40.1190.20">
    <property type="match status" value="1"/>
</dbReference>
<comment type="catalytic activity">
    <reaction evidence="6">
        <text>(6S)-NADHX + ADP = AMP + phosphate + NADH + H(+)</text>
        <dbReference type="Rhea" id="RHEA:32223"/>
        <dbReference type="ChEBI" id="CHEBI:15378"/>
        <dbReference type="ChEBI" id="CHEBI:43474"/>
        <dbReference type="ChEBI" id="CHEBI:57945"/>
        <dbReference type="ChEBI" id="CHEBI:64074"/>
        <dbReference type="ChEBI" id="CHEBI:456215"/>
        <dbReference type="ChEBI" id="CHEBI:456216"/>
        <dbReference type="EC" id="4.2.1.136"/>
    </reaction>
</comment>
<keyword evidence="2 6" id="KW-0067">ATP-binding</keyword>
<evidence type="ECO:0000256" key="4">
    <source>
        <dbReference type="ARBA" id="ARBA00023027"/>
    </source>
</evidence>
<keyword evidence="1 6" id="KW-0547">Nucleotide-binding</keyword>
<keyword evidence="3 6" id="KW-0521">NADP</keyword>
<dbReference type="Proteomes" id="UP001165586">
    <property type="component" value="Unassembled WGS sequence"/>
</dbReference>
<feature type="binding site" evidence="6">
    <location>
        <position position="103"/>
    </location>
    <ligand>
        <name>(6S)-NADPHX</name>
        <dbReference type="ChEBI" id="CHEBI:64076"/>
    </ligand>
</feature>
<evidence type="ECO:0000256" key="1">
    <source>
        <dbReference type="ARBA" id="ARBA00022741"/>
    </source>
</evidence>
<comment type="catalytic activity">
    <reaction evidence="6">
        <text>(6S)-NADPHX + ADP = AMP + phosphate + NADPH + H(+)</text>
        <dbReference type="Rhea" id="RHEA:32235"/>
        <dbReference type="ChEBI" id="CHEBI:15378"/>
        <dbReference type="ChEBI" id="CHEBI:43474"/>
        <dbReference type="ChEBI" id="CHEBI:57783"/>
        <dbReference type="ChEBI" id="CHEBI:64076"/>
        <dbReference type="ChEBI" id="CHEBI:456215"/>
        <dbReference type="ChEBI" id="CHEBI:456216"/>
        <dbReference type="EC" id="4.2.1.136"/>
    </reaction>
</comment>
<dbReference type="PANTHER" id="PTHR12592:SF0">
    <property type="entry name" value="ATP-DEPENDENT (S)-NAD(P)H-HYDRATE DEHYDRATASE"/>
    <property type="match status" value="1"/>
</dbReference>
<proteinExistence type="inferred from homology"/>
<evidence type="ECO:0000259" key="7">
    <source>
        <dbReference type="PROSITE" id="PS51383"/>
    </source>
</evidence>
<dbReference type="NCBIfam" id="TIGR00196">
    <property type="entry name" value="yjeF_cterm"/>
    <property type="match status" value="1"/>
</dbReference>
<accession>A0ABT2H5J8</accession>
<evidence type="ECO:0000256" key="2">
    <source>
        <dbReference type="ARBA" id="ARBA00022840"/>
    </source>
</evidence>
<evidence type="ECO:0000313" key="9">
    <source>
        <dbReference type="Proteomes" id="UP001165586"/>
    </source>
</evidence>
<dbReference type="PANTHER" id="PTHR12592">
    <property type="entry name" value="ATP-DEPENDENT (S)-NAD(P)H-HYDRATE DEHYDRATASE FAMILY MEMBER"/>
    <property type="match status" value="1"/>
</dbReference>
<dbReference type="EMBL" id="JANLCJ010000005">
    <property type="protein sequence ID" value="MCS5735208.1"/>
    <property type="molecule type" value="Genomic_DNA"/>
</dbReference>
<comment type="subunit">
    <text evidence="6">Homotetramer.</text>
</comment>
<dbReference type="InterPro" id="IPR029056">
    <property type="entry name" value="Ribokinase-like"/>
</dbReference>
<keyword evidence="4 6" id="KW-0520">NAD</keyword>
<dbReference type="InterPro" id="IPR000631">
    <property type="entry name" value="CARKD"/>
</dbReference>
<dbReference type="SUPFAM" id="SSF53613">
    <property type="entry name" value="Ribokinase-like"/>
    <property type="match status" value="1"/>
</dbReference>
<comment type="cofactor">
    <cofactor evidence="6">
        <name>Mg(2+)</name>
        <dbReference type="ChEBI" id="CHEBI:18420"/>
    </cofactor>
</comment>
<name>A0ABT2H5J8_9MICO</name>
<feature type="binding site" evidence="6">
    <location>
        <position position="226"/>
    </location>
    <ligand>
        <name>AMP</name>
        <dbReference type="ChEBI" id="CHEBI:456215"/>
    </ligand>
</feature>
<feature type="binding site" evidence="6">
    <location>
        <position position="32"/>
    </location>
    <ligand>
        <name>(6S)-NADPHX</name>
        <dbReference type="ChEBI" id="CHEBI:64076"/>
    </ligand>
</feature>
<comment type="caution">
    <text evidence="8">The sequence shown here is derived from an EMBL/GenBank/DDBJ whole genome shotgun (WGS) entry which is preliminary data.</text>
</comment>
<dbReference type="HAMAP" id="MF_01965">
    <property type="entry name" value="NADHX_dehydratase"/>
    <property type="match status" value="1"/>
</dbReference>
<keyword evidence="5 6" id="KW-0456">Lyase</keyword>
<reference evidence="8" key="1">
    <citation type="submission" date="2022-08" db="EMBL/GenBank/DDBJ databases">
        <authorList>
            <person name="Deng Y."/>
            <person name="Han X.-F."/>
            <person name="Zhang Y.-Q."/>
        </authorList>
    </citation>
    <scope>NUCLEOTIDE SEQUENCE</scope>
    <source>
        <strain evidence="8">CPCC 203386</strain>
    </source>
</reference>
<organism evidence="8 9">
    <name type="scientific">Herbiconiux daphne</name>
    <dbReference type="NCBI Taxonomy" id="2970914"/>
    <lineage>
        <taxon>Bacteria</taxon>
        <taxon>Bacillati</taxon>
        <taxon>Actinomycetota</taxon>
        <taxon>Actinomycetes</taxon>
        <taxon>Micrococcales</taxon>
        <taxon>Microbacteriaceae</taxon>
        <taxon>Herbiconiux</taxon>
    </lineage>
</organism>
<evidence type="ECO:0000256" key="6">
    <source>
        <dbReference type="HAMAP-Rule" id="MF_01965"/>
    </source>
</evidence>
<feature type="domain" description="YjeF C-terminal" evidence="7">
    <location>
        <begin position="1"/>
        <end position="286"/>
    </location>
</feature>
<gene>
    <name evidence="6" type="primary">nnrD</name>
    <name evidence="8" type="ORF">N1032_15785</name>
</gene>
<comment type="similarity">
    <text evidence="6">Belongs to the NnrD/CARKD family.</text>
</comment>
<evidence type="ECO:0000256" key="3">
    <source>
        <dbReference type="ARBA" id="ARBA00022857"/>
    </source>
</evidence>
<dbReference type="Pfam" id="PF01256">
    <property type="entry name" value="Carb_kinase"/>
    <property type="match status" value="1"/>
</dbReference>